<dbReference type="Gene3D" id="1.10.510.10">
    <property type="entry name" value="Transferase(Phosphotransferase) domain 1"/>
    <property type="match status" value="1"/>
</dbReference>
<dbReference type="Proteomes" id="UP000085678">
    <property type="component" value="Unplaced"/>
</dbReference>
<dbReference type="InParanoid" id="A0A1S3HJD8"/>
<accession>A0A1S3HJD8</accession>
<dbReference type="PANTHER" id="PTHR44329:SF291">
    <property type="entry name" value="PROTEIN KINASE DOMAIN-CONTAINING PROTEIN"/>
    <property type="match status" value="1"/>
</dbReference>
<dbReference type="Pfam" id="PF02174">
    <property type="entry name" value="IRS"/>
    <property type="match status" value="1"/>
</dbReference>
<dbReference type="PROSITE" id="PS50011">
    <property type="entry name" value="PROTEIN_KINASE_DOM"/>
    <property type="match status" value="1"/>
</dbReference>
<name>A0A1S3HJD8_LINAN</name>
<feature type="region of interest" description="Disordered" evidence="1">
    <location>
        <begin position="312"/>
        <end position="374"/>
    </location>
</feature>
<dbReference type="AlphaFoldDB" id="A0A1S3HJD8"/>
<dbReference type="PROSITE" id="PS00108">
    <property type="entry name" value="PROTEIN_KINASE_ST"/>
    <property type="match status" value="1"/>
</dbReference>
<dbReference type="InterPro" id="IPR051681">
    <property type="entry name" value="Ser/Thr_Kinases-Pseudokinases"/>
</dbReference>
<dbReference type="RefSeq" id="XP_013385571.1">
    <property type="nucleotide sequence ID" value="XM_013530117.1"/>
</dbReference>
<organism evidence="4 5">
    <name type="scientific">Lingula anatina</name>
    <name type="common">Brachiopod</name>
    <name type="synonym">Lingula unguis</name>
    <dbReference type="NCBI Taxonomy" id="7574"/>
    <lineage>
        <taxon>Eukaryota</taxon>
        <taxon>Metazoa</taxon>
        <taxon>Spiralia</taxon>
        <taxon>Lophotrochozoa</taxon>
        <taxon>Brachiopoda</taxon>
        <taxon>Linguliformea</taxon>
        <taxon>Lingulata</taxon>
        <taxon>Lingulida</taxon>
        <taxon>Linguloidea</taxon>
        <taxon>Lingulidae</taxon>
        <taxon>Lingula</taxon>
    </lineage>
</organism>
<dbReference type="SMART" id="SM00220">
    <property type="entry name" value="S_TKc"/>
    <property type="match status" value="1"/>
</dbReference>
<dbReference type="InterPro" id="IPR000719">
    <property type="entry name" value="Prot_kinase_dom"/>
</dbReference>
<dbReference type="FunCoup" id="A0A1S3HJD8">
    <property type="interactions" value="329"/>
</dbReference>
<evidence type="ECO:0000259" key="3">
    <source>
        <dbReference type="PROSITE" id="PS51064"/>
    </source>
</evidence>
<evidence type="ECO:0000256" key="1">
    <source>
        <dbReference type="SAM" id="MobiDB-lite"/>
    </source>
</evidence>
<dbReference type="OrthoDB" id="4062651at2759"/>
<dbReference type="GeneID" id="106155330"/>
<dbReference type="InterPro" id="IPR011009">
    <property type="entry name" value="Kinase-like_dom_sf"/>
</dbReference>
<reference evidence="5" key="1">
    <citation type="submission" date="2025-08" db="UniProtKB">
        <authorList>
            <consortium name="RefSeq"/>
        </authorList>
    </citation>
    <scope>IDENTIFICATION</scope>
    <source>
        <tissue evidence="5">Gonads</tissue>
    </source>
</reference>
<dbReference type="InterPro" id="IPR011993">
    <property type="entry name" value="PH-like_dom_sf"/>
</dbReference>
<dbReference type="SUPFAM" id="SSF50729">
    <property type="entry name" value="PH domain-like"/>
    <property type="match status" value="1"/>
</dbReference>
<dbReference type="InterPro" id="IPR002404">
    <property type="entry name" value="IRS_PTB"/>
</dbReference>
<dbReference type="SMART" id="SM00310">
    <property type="entry name" value="PTBI"/>
    <property type="match status" value="1"/>
</dbReference>
<dbReference type="SUPFAM" id="SSF56112">
    <property type="entry name" value="Protein kinase-like (PK-like)"/>
    <property type="match status" value="1"/>
</dbReference>
<dbReference type="Pfam" id="PF07714">
    <property type="entry name" value="PK_Tyr_Ser-Thr"/>
    <property type="match status" value="1"/>
</dbReference>
<evidence type="ECO:0000259" key="2">
    <source>
        <dbReference type="PROSITE" id="PS50011"/>
    </source>
</evidence>
<dbReference type="Gene3D" id="2.30.29.30">
    <property type="entry name" value="Pleckstrin-homology domain (PH domain)/Phosphotyrosine-binding domain (PTB)"/>
    <property type="match status" value="1"/>
</dbReference>
<keyword evidence="5" id="KW-0808">Transferase</keyword>
<dbReference type="KEGG" id="lak:106155330"/>
<protein>
    <submittedName>
        <fullName evidence="5">Ankyrin repeat and protein kinase domain-containing protein 1</fullName>
    </submittedName>
</protein>
<dbReference type="GO" id="GO:0005524">
    <property type="term" value="F:ATP binding"/>
    <property type="evidence" value="ECO:0007669"/>
    <property type="project" value="InterPro"/>
</dbReference>
<dbReference type="PANTHER" id="PTHR44329">
    <property type="entry name" value="SERINE/THREONINE-PROTEIN KINASE TNNI3K-RELATED"/>
    <property type="match status" value="1"/>
</dbReference>
<dbReference type="InterPro" id="IPR001245">
    <property type="entry name" value="Ser-Thr/Tyr_kinase_cat_dom"/>
</dbReference>
<evidence type="ECO:0000313" key="4">
    <source>
        <dbReference type="Proteomes" id="UP000085678"/>
    </source>
</evidence>
<feature type="domain" description="IRS-type PTB" evidence="3">
    <location>
        <begin position="375"/>
        <end position="480"/>
    </location>
</feature>
<keyword evidence="4" id="KW-1185">Reference proteome</keyword>
<feature type="domain" description="Protein kinase" evidence="2">
    <location>
        <begin position="32"/>
        <end position="294"/>
    </location>
</feature>
<dbReference type="PROSITE" id="PS51064">
    <property type="entry name" value="IRS_PTB"/>
    <property type="match status" value="1"/>
</dbReference>
<sequence length="486" mass="55013">MAEASSQSIQQQQETSKELLADAFVPVQSTDLTYHKLMGTGGFGKVYHAHHKHWGDVAVKKVLEVEVPEKVIIGLKSEAKKLWRVRHPNIVQLFGVVMETKEYALVMEYMCHGSLSDFVHDLEVPFPLQVQMIYQIILAMNYIHTCNPAMLHLDLKAQNVLVDENFNVKLCDFGLAQWRSCSRLGMSKREGEHAGTITHVPPEQWKDMNREPNVKFDVYAFGIVVWEILAKEMPYINNRTTVIKECVSDGQRPDMNKIPDTEDWLRKIITDSWSQDPNKRPTFSDLKERVDPIQQAKKCLIPAAKRQLSQGLASSCQGDMRNSFSSTGDPDMTEVKEIADPNQQSKKGPISSRLPKDPDSSCQGDMPNPSRSIDEQGVTERFHVYLLPATNCATYGECLLQVTLERIILWDVENPRKILEEWPITALRRYGTDTNEFAFEAGRHCKTGEGIFLISTDLSEEIYARVNDAACSIACSASNRIELLIP</sequence>
<keyword evidence="5" id="KW-0418">Kinase</keyword>
<dbReference type="GO" id="GO:0004706">
    <property type="term" value="F:JUN kinase kinase kinase activity"/>
    <property type="evidence" value="ECO:0007669"/>
    <property type="project" value="TreeGrafter"/>
</dbReference>
<proteinExistence type="predicted"/>
<evidence type="ECO:0000313" key="5">
    <source>
        <dbReference type="RefSeq" id="XP_013385571.1"/>
    </source>
</evidence>
<dbReference type="InterPro" id="IPR008271">
    <property type="entry name" value="Ser/Thr_kinase_AS"/>
</dbReference>
<dbReference type="STRING" id="7574.A0A1S3HJD8"/>
<gene>
    <name evidence="5" type="primary">LOC106155330</name>
</gene>
<feature type="compositionally biased region" description="Polar residues" evidence="1">
    <location>
        <begin position="312"/>
        <end position="328"/>
    </location>
</feature>
<dbReference type="PRINTS" id="PR00109">
    <property type="entry name" value="TYRKINASE"/>
</dbReference>
<dbReference type="SMART" id="SM01244">
    <property type="entry name" value="IRS"/>
    <property type="match status" value="1"/>
</dbReference>